<feature type="domain" description="Resolvase/invertase-type recombinase catalytic" evidence="2">
    <location>
        <begin position="6"/>
        <end position="142"/>
    </location>
</feature>
<dbReference type="Gene3D" id="3.40.50.1390">
    <property type="entry name" value="Resolvase, N-terminal catalytic domain"/>
    <property type="match status" value="1"/>
</dbReference>
<dbReference type="InterPro" id="IPR009057">
    <property type="entry name" value="Homeodomain-like_sf"/>
</dbReference>
<evidence type="ECO:0000313" key="3">
    <source>
        <dbReference type="EMBL" id="QIK78370.1"/>
    </source>
</evidence>
<dbReference type="SUPFAM" id="SSF46689">
    <property type="entry name" value="Homeodomain-like"/>
    <property type="match status" value="1"/>
</dbReference>
<dbReference type="PANTHER" id="PTHR30461">
    <property type="entry name" value="DNA-INVERTASE FROM LAMBDOID PROPHAGE"/>
    <property type="match status" value="1"/>
</dbReference>
<dbReference type="GO" id="GO:0000150">
    <property type="term" value="F:DNA strand exchange activity"/>
    <property type="evidence" value="ECO:0007669"/>
    <property type="project" value="InterPro"/>
</dbReference>
<dbReference type="AlphaFoldDB" id="A0A6G7YNP9"/>
<proteinExistence type="inferred from homology"/>
<dbReference type="SMART" id="SM00857">
    <property type="entry name" value="Resolvase"/>
    <property type="match status" value="1"/>
</dbReference>
<dbReference type="PANTHER" id="PTHR30461:SF26">
    <property type="entry name" value="RESOLVASE HOMOLOG YNEB"/>
    <property type="match status" value="1"/>
</dbReference>
<evidence type="ECO:0000313" key="4">
    <source>
        <dbReference type="Proteomes" id="UP000503222"/>
    </source>
</evidence>
<dbReference type="SUPFAM" id="SSF53041">
    <property type="entry name" value="Resolvase-like"/>
    <property type="match status" value="1"/>
</dbReference>
<sequence length="186" mass="20093">MKPVGKTLGYGRVSSDQQDVASQKAKLETLGAVVVFTETGNGSTLQGRNQLEAAILLLEPGDILLALHPDRVARDTGDLLTIAKRVVAKGAILKLDDPKIIFDGTDIMAEMMLTLFGLIGSVEKHFIKARQRRGIEAAKAKGIYKGRPATIQADDVRELRQQGFGATEIAKRLKIGRASVYRVLAA</sequence>
<name>A0A6G7YNP9_9SPHN</name>
<dbReference type="Pfam" id="PF00239">
    <property type="entry name" value="Resolvase"/>
    <property type="match status" value="1"/>
</dbReference>
<evidence type="ECO:0000259" key="2">
    <source>
        <dbReference type="PROSITE" id="PS51736"/>
    </source>
</evidence>
<dbReference type="Pfam" id="PF02796">
    <property type="entry name" value="HTH_7"/>
    <property type="match status" value="1"/>
</dbReference>
<evidence type="ECO:0000256" key="1">
    <source>
        <dbReference type="ARBA" id="ARBA00009913"/>
    </source>
</evidence>
<keyword evidence="4" id="KW-1185">Reference proteome</keyword>
<dbReference type="InterPro" id="IPR050639">
    <property type="entry name" value="SSR_resolvase"/>
</dbReference>
<gene>
    <name evidence="3" type="ORF">G7077_05075</name>
</gene>
<comment type="similarity">
    <text evidence="1">Belongs to the site-specific recombinase resolvase family.</text>
</comment>
<protein>
    <submittedName>
        <fullName evidence="3">Recombinase family protein</fullName>
    </submittedName>
</protein>
<dbReference type="InterPro" id="IPR006119">
    <property type="entry name" value="Resolv_N"/>
</dbReference>
<dbReference type="InterPro" id="IPR006120">
    <property type="entry name" value="Resolvase_HTH_dom"/>
</dbReference>
<dbReference type="EMBL" id="CP049869">
    <property type="protein sequence ID" value="QIK78370.1"/>
    <property type="molecule type" value="Genomic_DNA"/>
</dbReference>
<dbReference type="Gene3D" id="1.10.10.60">
    <property type="entry name" value="Homeodomain-like"/>
    <property type="match status" value="1"/>
</dbReference>
<accession>A0A6G7YNP9</accession>
<dbReference type="GO" id="GO:0003677">
    <property type="term" value="F:DNA binding"/>
    <property type="evidence" value="ECO:0007669"/>
    <property type="project" value="InterPro"/>
</dbReference>
<dbReference type="Proteomes" id="UP000503222">
    <property type="component" value="Chromosome"/>
</dbReference>
<organism evidence="3 4">
    <name type="scientific">Sphingomonas piscis</name>
    <dbReference type="NCBI Taxonomy" id="2714943"/>
    <lineage>
        <taxon>Bacteria</taxon>
        <taxon>Pseudomonadati</taxon>
        <taxon>Pseudomonadota</taxon>
        <taxon>Alphaproteobacteria</taxon>
        <taxon>Sphingomonadales</taxon>
        <taxon>Sphingomonadaceae</taxon>
        <taxon>Sphingomonas</taxon>
    </lineage>
</organism>
<dbReference type="InterPro" id="IPR036162">
    <property type="entry name" value="Resolvase-like_N_sf"/>
</dbReference>
<dbReference type="KEGG" id="spii:G7077_05075"/>
<dbReference type="CDD" id="cd03768">
    <property type="entry name" value="SR_ResInv"/>
    <property type="match status" value="1"/>
</dbReference>
<dbReference type="PROSITE" id="PS51736">
    <property type="entry name" value="RECOMBINASES_3"/>
    <property type="match status" value="1"/>
</dbReference>
<reference evidence="3 4" key="1">
    <citation type="submission" date="2020-03" db="EMBL/GenBank/DDBJ databases">
        <title>Sphingomonas sp. nov., isolated from fish.</title>
        <authorList>
            <person name="Hyun D.-W."/>
            <person name="Bae J.-W."/>
        </authorList>
    </citation>
    <scope>NUCLEOTIDE SEQUENCE [LARGE SCALE GENOMIC DNA]</scope>
    <source>
        <strain evidence="3 4">HDW15B</strain>
    </source>
</reference>
<dbReference type="RefSeq" id="WP_166410764.1">
    <property type="nucleotide sequence ID" value="NZ_CP049869.1"/>
</dbReference>